<comment type="similarity">
    <text evidence="2">Belongs to the THAP1 family.</text>
</comment>
<evidence type="ECO:0000313" key="17">
    <source>
        <dbReference type="Proteomes" id="UP000821853"/>
    </source>
</evidence>
<dbReference type="EMBL" id="JABSTR010002675">
    <property type="protein sequence ID" value="KAH9384544.1"/>
    <property type="molecule type" value="Genomic_DNA"/>
</dbReference>
<dbReference type="PANTHER" id="PTHR46600:SF1">
    <property type="entry name" value="THAP DOMAIN-CONTAINING PROTEIN 1"/>
    <property type="match status" value="1"/>
</dbReference>
<dbReference type="Proteomes" id="UP000821853">
    <property type="component" value="Unassembled WGS sequence"/>
</dbReference>
<keyword evidence="10" id="KW-0539">Nucleus</keyword>
<evidence type="ECO:0000256" key="7">
    <source>
        <dbReference type="ARBA" id="ARBA00023054"/>
    </source>
</evidence>
<dbReference type="InterPro" id="IPR006612">
    <property type="entry name" value="THAP_Znf"/>
</dbReference>
<dbReference type="AlphaFoldDB" id="A0A9J6HCG6"/>
<dbReference type="OrthoDB" id="7312725at2759"/>
<dbReference type="Pfam" id="PF05485">
    <property type="entry name" value="THAP"/>
    <property type="match status" value="1"/>
</dbReference>
<evidence type="ECO:0000256" key="13">
    <source>
        <dbReference type="SAM" id="Coils"/>
    </source>
</evidence>
<evidence type="ECO:0000256" key="5">
    <source>
        <dbReference type="ARBA" id="ARBA00022833"/>
    </source>
</evidence>
<organism evidence="16 17">
    <name type="scientific">Haemaphysalis longicornis</name>
    <name type="common">Bush tick</name>
    <dbReference type="NCBI Taxonomy" id="44386"/>
    <lineage>
        <taxon>Eukaryota</taxon>
        <taxon>Metazoa</taxon>
        <taxon>Ecdysozoa</taxon>
        <taxon>Arthropoda</taxon>
        <taxon>Chelicerata</taxon>
        <taxon>Arachnida</taxon>
        <taxon>Acari</taxon>
        <taxon>Parasitiformes</taxon>
        <taxon>Ixodida</taxon>
        <taxon>Ixodoidea</taxon>
        <taxon>Ixodidae</taxon>
        <taxon>Haemaphysalinae</taxon>
        <taxon>Haemaphysalis</taxon>
    </lineage>
</organism>
<dbReference type="SUPFAM" id="SSF57716">
    <property type="entry name" value="Glucocorticoid receptor-like (DNA-binding domain)"/>
    <property type="match status" value="1"/>
</dbReference>
<sequence>MSRMTNVTSLKRQSNTLLTYFSKKTLKTESTDLASASECEASIFEDSAIQEVPSHPEGSCGKSIFSEPAPVPEPVNTTDVGVYDGKSVSFLGFPNDPGLKKKWIVAIRRDQGKKFQITKHTKVCSKHFVDSDFFSNYASGRRRLKEHAVPSMFNFPSQRPKVQRPPPKQRCATNVQQLTTQRQGAFTGNGNFDGMCAQDVDLPSSDEPSNEDTEMSSLERQSSVSSQGCPFCNEAKTAATQNQQLLKAAQDDLKATQNELLRVKMELRKAEELEEELKAAKLKVLQITRELELMKEVADKLRKKAGTQFSIERFKHSDEDMRFYTGLPSYTVFQFLLQPWLTTGEWPFQDNPEDEAVTRCDRASFHV</sequence>
<dbReference type="VEuPathDB" id="VectorBase:HLOH_048743"/>
<dbReference type="OMA" id="HLHEWAV"/>
<reference evidence="16 17" key="1">
    <citation type="journal article" date="2020" name="Cell">
        <title>Large-Scale Comparative Analyses of Tick Genomes Elucidate Their Genetic Diversity and Vector Capacities.</title>
        <authorList>
            <consortium name="Tick Genome and Microbiome Consortium (TIGMIC)"/>
            <person name="Jia N."/>
            <person name="Wang J."/>
            <person name="Shi W."/>
            <person name="Du L."/>
            <person name="Sun Y."/>
            <person name="Zhan W."/>
            <person name="Jiang J.F."/>
            <person name="Wang Q."/>
            <person name="Zhang B."/>
            <person name="Ji P."/>
            <person name="Bell-Sakyi L."/>
            <person name="Cui X.M."/>
            <person name="Yuan T.T."/>
            <person name="Jiang B.G."/>
            <person name="Yang W.F."/>
            <person name="Lam T.T."/>
            <person name="Chang Q.C."/>
            <person name="Ding S.J."/>
            <person name="Wang X.J."/>
            <person name="Zhu J.G."/>
            <person name="Ruan X.D."/>
            <person name="Zhao L."/>
            <person name="Wei J.T."/>
            <person name="Ye R.Z."/>
            <person name="Que T.C."/>
            <person name="Du C.H."/>
            <person name="Zhou Y.H."/>
            <person name="Cheng J.X."/>
            <person name="Dai P.F."/>
            <person name="Guo W.B."/>
            <person name="Han X.H."/>
            <person name="Huang E.J."/>
            <person name="Li L.F."/>
            <person name="Wei W."/>
            <person name="Gao Y.C."/>
            <person name="Liu J.Z."/>
            <person name="Shao H.Z."/>
            <person name="Wang X."/>
            <person name="Wang C.C."/>
            <person name="Yang T.C."/>
            <person name="Huo Q.B."/>
            <person name="Li W."/>
            <person name="Chen H.Y."/>
            <person name="Chen S.E."/>
            <person name="Zhou L.G."/>
            <person name="Ni X.B."/>
            <person name="Tian J.H."/>
            <person name="Sheng Y."/>
            <person name="Liu T."/>
            <person name="Pan Y.S."/>
            <person name="Xia L.Y."/>
            <person name="Li J."/>
            <person name="Zhao F."/>
            <person name="Cao W.C."/>
        </authorList>
    </citation>
    <scope>NUCLEOTIDE SEQUENCE [LARGE SCALE GENOMIC DNA]</scope>
    <source>
        <strain evidence="16">HaeL-2018</strain>
    </source>
</reference>
<protein>
    <recommendedName>
        <fullName evidence="15">THAP-type domain-containing protein</fullName>
    </recommendedName>
</protein>
<feature type="domain" description="THAP-type" evidence="15">
    <location>
        <begin position="71"/>
        <end position="153"/>
    </location>
</feature>
<evidence type="ECO:0000256" key="8">
    <source>
        <dbReference type="ARBA" id="ARBA00023125"/>
    </source>
</evidence>
<evidence type="ECO:0000256" key="1">
    <source>
        <dbReference type="ARBA" id="ARBA00004642"/>
    </source>
</evidence>
<evidence type="ECO:0000256" key="12">
    <source>
        <dbReference type="PROSITE-ProRule" id="PRU00309"/>
    </source>
</evidence>
<feature type="coiled-coil region" evidence="13">
    <location>
        <begin position="239"/>
        <end position="304"/>
    </location>
</feature>
<dbReference type="SMART" id="SM00980">
    <property type="entry name" value="THAP"/>
    <property type="match status" value="1"/>
</dbReference>
<evidence type="ECO:0000313" key="16">
    <source>
        <dbReference type="EMBL" id="KAH9384544.1"/>
    </source>
</evidence>
<comment type="caution">
    <text evidence="16">The sequence shown here is derived from an EMBL/GenBank/DDBJ whole genome shotgun (WGS) entry which is preliminary data.</text>
</comment>
<keyword evidence="7 13" id="KW-0175">Coiled coil</keyword>
<feature type="region of interest" description="Disordered" evidence="14">
    <location>
        <begin position="197"/>
        <end position="225"/>
    </location>
</feature>
<evidence type="ECO:0000256" key="11">
    <source>
        <dbReference type="ARBA" id="ARBA00023306"/>
    </source>
</evidence>
<evidence type="ECO:0000256" key="14">
    <source>
        <dbReference type="SAM" id="MobiDB-lite"/>
    </source>
</evidence>
<evidence type="ECO:0000256" key="10">
    <source>
        <dbReference type="ARBA" id="ARBA00023242"/>
    </source>
</evidence>
<dbReference type="SMART" id="SM00692">
    <property type="entry name" value="DM3"/>
    <property type="match status" value="1"/>
</dbReference>
<dbReference type="PROSITE" id="PS50950">
    <property type="entry name" value="ZF_THAP"/>
    <property type="match status" value="1"/>
</dbReference>
<feature type="compositionally biased region" description="Low complexity" evidence="14">
    <location>
        <begin position="216"/>
        <end position="225"/>
    </location>
</feature>
<dbReference type="InterPro" id="IPR038441">
    <property type="entry name" value="THAP_Znf_sf"/>
</dbReference>
<comment type="subcellular location">
    <subcellularLocation>
        <location evidence="1">Nucleus</location>
        <location evidence="1">Nucleoplasm</location>
    </subcellularLocation>
</comment>
<keyword evidence="5" id="KW-0862">Zinc</keyword>
<keyword evidence="8 12" id="KW-0238">DNA-binding</keyword>
<dbReference type="GO" id="GO:0005654">
    <property type="term" value="C:nucleoplasm"/>
    <property type="evidence" value="ECO:0007669"/>
    <property type="project" value="UniProtKB-SubCell"/>
</dbReference>
<dbReference type="Gene3D" id="6.20.210.20">
    <property type="entry name" value="THAP domain"/>
    <property type="match status" value="1"/>
</dbReference>
<dbReference type="GO" id="GO:0043565">
    <property type="term" value="F:sequence-specific DNA binding"/>
    <property type="evidence" value="ECO:0007669"/>
    <property type="project" value="InterPro"/>
</dbReference>
<evidence type="ECO:0000256" key="2">
    <source>
        <dbReference type="ARBA" id="ARBA00006177"/>
    </source>
</evidence>
<evidence type="ECO:0000256" key="9">
    <source>
        <dbReference type="ARBA" id="ARBA00023163"/>
    </source>
</evidence>
<evidence type="ECO:0000256" key="4">
    <source>
        <dbReference type="ARBA" id="ARBA00022771"/>
    </source>
</evidence>
<name>A0A9J6HCG6_HAELO</name>
<keyword evidence="17" id="KW-1185">Reference proteome</keyword>
<dbReference type="GO" id="GO:0008270">
    <property type="term" value="F:zinc ion binding"/>
    <property type="evidence" value="ECO:0007669"/>
    <property type="project" value="UniProtKB-KW"/>
</dbReference>
<evidence type="ECO:0000256" key="6">
    <source>
        <dbReference type="ARBA" id="ARBA00023015"/>
    </source>
</evidence>
<keyword evidence="9" id="KW-0804">Transcription</keyword>
<dbReference type="PANTHER" id="PTHR46600">
    <property type="entry name" value="THAP DOMAIN-CONTAINING"/>
    <property type="match status" value="1"/>
</dbReference>
<keyword evidence="3" id="KW-0479">Metal-binding</keyword>
<keyword evidence="11" id="KW-0131">Cell cycle</keyword>
<dbReference type="InterPro" id="IPR026516">
    <property type="entry name" value="THAP1/10"/>
</dbReference>
<evidence type="ECO:0000256" key="3">
    <source>
        <dbReference type="ARBA" id="ARBA00022723"/>
    </source>
</evidence>
<keyword evidence="6" id="KW-0805">Transcription regulation</keyword>
<accession>A0A9J6HCG6</accession>
<keyword evidence="4 12" id="KW-0863">Zinc-finger</keyword>
<evidence type="ECO:0000259" key="15">
    <source>
        <dbReference type="PROSITE" id="PS50950"/>
    </source>
</evidence>
<gene>
    <name evidence="16" type="ORF">HPB48_026552</name>
</gene>
<proteinExistence type="inferred from homology"/>